<sequence length="74" mass="8367">MNLSKILKTKKIILSIFMLAAFTIAQAQQETEAFGFNEGDMFVSGSVNFSTTKLPNNFKSNNFNIAPRFGYFFK</sequence>
<name>A0ABS6W072_9FLAO</name>
<feature type="signal peptide" evidence="1">
    <location>
        <begin position="1"/>
        <end position="27"/>
    </location>
</feature>
<comment type="caution">
    <text evidence="2">The sequence shown here is derived from an EMBL/GenBank/DDBJ whole genome shotgun (WGS) entry which is preliminary data.</text>
</comment>
<keyword evidence="1" id="KW-0732">Signal</keyword>
<evidence type="ECO:0000313" key="2">
    <source>
        <dbReference type="EMBL" id="MBW2961222.1"/>
    </source>
</evidence>
<evidence type="ECO:0000256" key="1">
    <source>
        <dbReference type="SAM" id="SignalP"/>
    </source>
</evidence>
<feature type="chain" id="PRO_5046661025" description="Outer membrane protein beta-barrel domain-containing protein" evidence="1">
    <location>
        <begin position="28"/>
        <end position="74"/>
    </location>
</feature>
<accession>A0ABS6W072</accession>
<protein>
    <recommendedName>
        <fullName evidence="4">Outer membrane protein beta-barrel domain-containing protein</fullName>
    </recommendedName>
</protein>
<proteinExistence type="predicted"/>
<evidence type="ECO:0000313" key="3">
    <source>
        <dbReference type="Proteomes" id="UP000719267"/>
    </source>
</evidence>
<dbReference type="EMBL" id="JAHWDF010000004">
    <property type="protein sequence ID" value="MBW2961222.1"/>
    <property type="molecule type" value="Genomic_DNA"/>
</dbReference>
<organism evidence="2 3">
    <name type="scientific">Mesonia aestuariivivens</name>
    <dbReference type="NCBI Taxonomy" id="2796128"/>
    <lineage>
        <taxon>Bacteria</taxon>
        <taxon>Pseudomonadati</taxon>
        <taxon>Bacteroidota</taxon>
        <taxon>Flavobacteriia</taxon>
        <taxon>Flavobacteriales</taxon>
        <taxon>Flavobacteriaceae</taxon>
        <taxon>Mesonia</taxon>
    </lineage>
</organism>
<gene>
    <name evidence="2" type="ORF">KW502_05355</name>
</gene>
<dbReference type="Proteomes" id="UP000719267">
    <property type="component" value="Unassembled WGS sequence"/>
</dbReference>
<reference evidence="2 3" key="1">
    <citation type="submission" date="2021-07" db="EMBL/GenBank/DDBJ databases">
        <title>Mesonia aestuariivivens sp. nov., isolated from a tidal flat.</title>
        <authorList>
            <person name="Kim Y.-O."/>
            <person name="Yoon J.-H."/>
        </authorList>
    </citation>
    <scope>NUCLEOTIDE SEQUENCE [LARGE SCALE GENOMIC DNA]</scope>
    <source>
        <strain evidence="2 3">JHPTF-M18</strain>
    </source>
</reference>
<evidence type="ECO:0008006" key="4">
    <source>
        <dbReference type="Google" id="ProtNLM"/>
    </source>
</evidence>
<keyword evidence="3" id="KW-1185">Reference proteome</keyword>
<dbReference type="RefSeq" id="WP_219039504.1">
    <property type="nucleotide sequence ID" value="NZ_JAHWDF010000004.1"/>
</dbReference>